<evidence type="ECO:0000256" key="2">
    <source>
        <dbReference type="ARBA" id="ARBA00006906"/>
    </source>
</evidence>
<reference evidence="6 7" key="1">
    <citation type="submission" date="2017-09" db="EMBL/GenBank/DDBJ databases">
        <title>Depth-based differentiation of microbial function through sediment-hosted aquifers and enrichment of novel symbionts in the deep terrestrial subsurface.</title>
        <authorList>
            <person name="Probst A.J."/>
            <person name="Ladd B."/>
            <person name="Jarett J.K."/>
            <person name="Geller-Mcgrath D.E."/>
            <person name="Sieber C.M."/>
            <person name="Emerson J.B."/>
            <person name="Anantharaman K."/>
            <person name="Thomas B.C."/>
            <person name="Malmstrom R."/>
            <person name="Stieglmeier M."/>
            <person name="Klingl A."/>
            <person name="Woyke T."/>
            <person name="Ryan C.M."/>
            <person name="Banfield J.F."/>
        </authorList>
    </citation>
    <scope>NUCLEOTIDE SEQUENCE [LARGE SCALE GENOMIC DNA]</scope>
    <source>
        <strain evidence="6">CG17_big_fil_post_rev_8_21_14_2_50_48_46</strain>
    </source>
</reference>
<keyword evidence="4" id="KW-0456">Lyase</keyword>
<dbReference type="PANTHER" id="PTHR30246">
    <property type="entry name" value="2-KETO-3-DEOXY-6-PHOSPHOGLUCONATE ALDOLASE"/>
    <property type="match status" value="1"/>
</dbReference>
<dbReference type="EMBL" id="PFFQ01000037">
    <property type="protein sequence ID" value="PIW16636.1"/>
    <property type="molecule type" value="Genomic_DNA"/>
</dbReference>
<evidence type="ECO:0000256" key="1">
    <source>
        <dbReference type="ARBA" id="ARBA00004761"/>
    </source>
</evidence>
<dbReference type="Pfam" id="PF01081">
    <property type="entry name" value="Aldolase"/>
    <property type="match status" value="1"/>
</dbReference>
<dbReference type="NCBIfam" id="TIGR01182">
    <property type="entry name" value="eda"/>
    <property type="match status" value="1"/>
</dbReference>
<evidence type="ECO:0000256" key="4">
    <source>
        <dbReference type="ARBA" id="ARBA00023239"/>
    </source>
</evidence>
<dbReference type="Proteomes" id="UP000231019">
    <property type="component" value="Unassembled WGS sequence"/>
</dbReference>
<comment type="similarity">
    <text evidence="2">Belongs to the KHG/KDPG aldolase family.</text>
</comment>
<dbReference type="PANTHER" id="PTHR30246:SF1">
    <property type="entry name" value="2-DEHYDRO-3-DEOXY-6-PHOSPHOGALACTONATE ALDOLASE-RELATED"/>
    <property type="match status" value="1"/>
</dbReference>
<sequence>MVISPFYKRLKAQLILPILRMQDPSLCLDFCKVLREEGFGLLEITLTTPDALALIQELAQQGFEIGAGTVLNLAEAEKAMAAGARYLVAPGLCTRVAGLAHEAGVPYLPGVYTAGEVMQALQLGLTQLKFFPAQPLGPEYLKHLSGPFPQIHWLPTGGIEFEQIPSWLSLPLLGIGQGSRLVSAQALHSQNWQAIREELQDIQARIQIWQAQPGK</sequence>
<name>A0A2M7G429_9BACT</name>
<dbReference type="GO" id="GO:0016829">
    <property type="term" value="F:lyase activity"/>
    <property type="evidence" value="ECO:0007669"/>
    <property type="project" value="UniProtKB-KW"/>
</dbReference>
<evidence type="ECO:0000256" key="5">
    <source>
        <dbReference type="ARBA" id="ARBA00023277"/>
    </source>
</evidence>
<dbReference type="InterPro" id="IPR031338">
    <property type="entry name" value="KDPG/KHG_AS_2"/>
</dbReference>
<gene>
    <name evidence="6" type="ORF">COW36_12780</name>
</gene>
<dbReference type="InterPro" id="IPR000887">
    <property type="entry name" value="Aldlse_KDPG_KHG"/>
</dbReference>
<evidence type="ECO:0008006" key="8">
    <source>
        <dbReference type="Google" id="ProtNLM"/>
    </source>
</evidence>
<accession>A0A2M7G429</accession>
<comment type="caution">
    <text evidence="6">The sequence shown here is derived from an EMBL/GenBank/DDBJ whole genome shotgun (WGS) entry which is preliminary data.</text>
</comment>
<dbReference type="SUPFAM" id="SSF51569">
    <property type="entry name" value="Aldolase"/>
    <property type="match status" value="1"/>
</dbReference>
<dbReference type="CDD" id="cd00452">
    <property type="entry name" value="KDPG_aldolase"/>
    <property type="match status" value="1"/>
</dbReference>
<dbReference type="PROSITE" id="PS00160">
    <property type="entry name" value="ALDOLASE_KDPG_KHG_2"/>
    <property type="match status" value="1"/>
</dbReference>
<dbReference type="Gene3D" id="3.20.20.70">
    <property type="entry name" value="Aldolase class I"/>
    <property type="match status" value="1"/>
</dbReference>
<organism evidence="6 7">
    <name type="scientific">bacterium (Candidatus Blackallbacteria) CG17_big_fil_post_rev_8_21_14_2_50_48_46</name>
    <dbReference type="NCBI Taxonomy" id="2014261"/>
    <lineage>
        <taxon>Bacteria</taxon>
        <taxon>Candidatus Blackallbacteria</taxon>
    </lineage>
</organism>
<evidence type="ECO:0000313" key="6">
    <source>
        <dbReference type="EMBL" id="PIW16636.1"/>
    </source>
</evidence>
<keyword evidence="5" id="KW-0119">Carbohydrate metabolism</keyword>
<proteinExistence type="inferred from homology"/>
<protein>
    <recommendedName>
        <fullName evidence="8">2-dehydro-3-deoxyphosphogluconate aldolase</fullName>
    </recommendedName>
</protein>
<comment type="pathway">
    <text evidence="1">Carbohydrate acid metabolism.</text>
</comment>
<evidence type="ECO:0000313" key="7">
    <source>
        <dbReference type="Proteomes" id="UP000231019"/>
    </source>
</evidence>
<dbReference type="InterPro" id="IPR013785">
    <property type="entry name" value="Aldolase_TIM"/>
</dbReference>
<evidence type="ECO:0000256" key="3">
    <source>
        <dbReference type="ARBA" id="ARBA00011233"/>
    </source>
</evidence>
<dbReference type="AlphaFoldDB" id="A0A2M7G429"/>
<comment type="subunit">
    <text evidence="3">Homotrimer.</text>
</comment>